<protein>
    <submittedName>
        <fullName evidence="2">Acetyltransferase</fullName>
    </submittedName>
</protein>
<dbReference type="AlphaFoldDB" id="W7Z564"/>
<keyword evidence="3" id="KW-1185">Reference proteome</keyword>
<dbReference type="OrthoDB" id="6382410at2"/>
<dbReference type="InterPro" id="IPR000182">
    <property type="entry name" value="GNAT_dom"/>
</dbReference>
<feature type="domain" description="N-acetyltransferase" evidence="1">
    <location>
        <begin position="95"/>
        <end position="161"/>
    </location>
</feature>
<evidence type="ECO:0000313" key="2">
    <source>
        <dbReference type="EMBL" id="GAF09464.1"/>
    </source>
</evidence>
<accession>W7Z564</accession>
<comment type="caution">
    <text evidence="2">The sequence shown here is derived from an EMBL/GenBank/DDBJ whole genome shotgun (WGS) entry which is preliminary data.</text>
</comment>
<dbReference type="RefSeq" id="WP_052020414.1">
    <property type="nucleotide sequence ID" value="NZ_BAVZ01000012.1"/>
</dbReference>
<dbReference type="GO" id="GO:0016747">
    <property type="term" value="F:acyltransferase activity, transferring groups other than amino-acyl groups"/>
    <property type="evidence" value="ECO:0007669"/>
    <property type="project" value="InterPro"/>
</dbReference>
<dbReference type="EMBL" id="BAVZ01000012">
    <property type="protein sequence ID" value="GAF09464.1"/>
    <property type="molecule type" value="Genomic_DNA"/>
</dbReference>
<keyword evidence="2" id="KW-0808">Transferase</keyword>
<dbReference type="Pfam" id="PF00583">
    <property type="entry name" value="Acetyltransf_1"/>
    <property type="match status" value="1"/>
</dbReference>
<proteinExistence type="predicted"/>
<dbReference type="SUPFAM" id="SSF55729">
    <property type="entry name" value="Acyl-CoA N-acyltransferases (Nat)"/>
    <property type="match status" value="1"/>
</dbReference>
<dbReference type="STRING" id="1236976.JCM16418_3605"/>
<gene>
    <name evidence="2" type="ORF">JCM16418_3605</name>
</gene>
<sequence>MAEPFVITNTHLNQEITAAMAVHDDHEAVNGLLLQTATWLKSIGSTSGMRSSWEKISMILLAVFLAGKCLSSDRMMINVGVVILQPRANAWDRKLWGEDGHESSVYLHRLAIHRDYAGQDLGSDILQWALTGIQFAGKDRIRLDCIAGHEKLNALYLRNGFTLIETTPNGFNTYERLV</sequence>
<dbReference type="Gene3D" id="3.40.630.30">
    <property type="match status" value="1"/>
</dbReference>
<organism evidence="2 3">
    <name type="scientific">Paenibacillus pini JCM 16418</name>
    <dbReference type="NCBI Taxonomy" id="1236976"/>
    <lineage>
        <taxon>Bacteria</taxon>
        <taxon>Bacillati</taxon>
        <taxon>Bacillota</taxon>
        <taxon>Bacilli</taxon>
        <taxon>Bacillales</taxon>
        <taxon>Paenibacillaceae</taxon>
        <taxon>Paenibacillus</taxon>
    </lineage>
</organism>
<dbReference type="Proteomes" id="UP000019364">
    <property type="component" value="Unassembled WGS sequence"/>
</dbReference>
<evidence type="ECO:0000259" key="1">
    <source>
        <dbReference type="Pfam" id="PF00583"/>
    </source>
</evidence>
<dbReference type="InterPro" id="IPR016181">
    <property type="entry name" value="Acyl_CoA_acyltransferase"/>
</dbReference>
<name>W7Z564_9BACL</name>
<dbReference type="CDD" id="cd04301">
    <property type="entry name" value="NAT_SF"/>
    <property type="match status" value="1"/>
</dbReference>
<dbReference type="eggNOG" id="COG0454">
    <property type="taxonomic scope" value="Bacteria"/>
</dbReference>
<reference evidence="2 3" key="1">
    <citation type="journal article" date="2014" name="Genome Announc.">
        <title>Draft Genome Sequence of Paenibacillus pini JCM 16418T, Isolated from the Rhizosphere of Pine Tree.</title>
        <authorList>
            <person name="Yuki M."/>
            <person name="Oshima K."/>
            <person name="Suda W."/>
            <person name="Oshida Y."/>
            <person name="Kitamura K."/>
            <person name="Iida Y."/>
            <person name="Hattori M."/>
            <person name="Ohkuma M."/>
        </authorList>
    </citation>
    <scope>NUCLEOTIDE SEQUENCE [LARGE SCALE GENOMIC DNA]</scope>
    <source>
        <strain evidence="2 3">JCM 16418</strain>
    </source>
</reference>
<evidence type="ECO:0000313" key="3">
    <source>
        <dbReference type="Proteomes" id="UP000019364"/>
    </source>
</evidence>